<evidence type="ECO:0000259" key="1">
    <source>
        <dbReference type="Pfam" id="PF03050"/>
    </source>
</evidence>
<protein>
    <submittedName>
        <fullName evidence="3">Transposase IS66 family protein</fullName>
    </submittedName>
</protein>
<feature type="domain" description="Transposase IS66 central" evidence="1">
    <location>
        <begin position="19"/>
        <end position="69"/>
    </location>
</feature>
<reference evidence="3 5" key="3">
    <citation type="submission" date="2016-10" db="EMBL/GenBank/DDBJ databases">
        <authorList>
            <person name="de Groot N.N."/>
        </authorList>
    </citation>
    <scope>NUCLEOTIDE SEQUENCE [LARGE SCALE GENOMIC DNA]</scope>
    <source>
        <strain evidence="3 5">CGMCC 1.6117</strain>
    </source>
</reference>
<dbReference type="Proteomes" id="UP000029846">
    <property type="component" value="Unassembled WGS sequence"/>
</dbReference>
<dbReference type="EMBL" id="FOJO01000001">
    <property type="protein sequence ID" value="SFA39116.1"/>
    <property type="molecule type" value="Genomic_DNA"/>
</dbReference>
<reference evidence="2 4" key="1">
    <citation type="submission" date="2014-09" db="EMBL/GenBank/DDBJ databases">
        <authorList>
            <person name="McGinnis J.M."/>
            <person name="Wolfgang W.J."/>
        </authorList>
    </citation>
    <scope>NUCLEOTIDE SEQUENCE [LARGE SCALE GENOMIC DNA]</scope>
    <source>
        <strain evidence="2 4">JCM 14014</strain>
    </source>
</reference>
<evidence type="ECO:0000313" key="3">
    <source>
        <dbReference type="EMBL" id="SFA39116.1"/>
    </source>
</evidence>
<proteinExistence type="predicted"/>
<accession>A0A099F418</accession>
<keyword evidence="4" id="KW-1185">Reference proteome</keyword>
<dbReference type="EMBL" id="JRKN01000008">
    <property type="protein sequence ID" value="KGJ04922.1"/>
    <property type="molecule type" value="Genomic_DNA"/>
</dbReference>
<dbReference type="eggNOG" id="COG2963">
    <property type="taxonomic scope" value="Bacteria"/>
</dbReference>
<gene>
    <name evidence="2" type="ORF">IT41_07780</name>
    <name evidence="3" type="ORF">SAMN04487972_101247</name>
</gene>
<dbReference type="Pfam" id="PF03050">
    <property type="entry name" value="DDE_Tnp_IS66"/>
    <property type="match status" value="1"/>
</dbReference>
<name>A0A099F418_9RHOB</name>
<evidence type="ECO:0000313" key="2">
    <source>
        <dbReference type="EMBL" id="KGJ04922.1"/>
    </source>
</evidence>
<dbReference type="Proteomes" id="UP000182312">
    <property type="component" value="Unassembled WGS sequence"/>
</dbReference>
<evidence type="ECO:0000313" key="4">
    <source>
        <dbReference type="Proteomes" id="UP000029846"/>
    </source>
</evidence>
<dbReference type="InterPro" id="IPR004291">
    <property type="entry name" value="Transposase_IS66_central"/>
</dbReference>
<evidence type="ECO:0000313" key="5">
    <source>
        <dbReference type="Proteomes" id="UP000182312"/>
    </source>
</evidence>
<dbReference type="STRING" id="376733.SAMN04487972_101247"/>
<organism evidence="2 4">
    <name type="scientific">Paracoccus halophilus</name>
    <dbReference type="NCBI Taxonomy" id="376733"/>
    <lineage>
        <taxon>Bacteria</taxon>
        <taxon>Pseudomonadati</taxon>
        <taxon>Pseudomonadota</taxon>
        <taxon>Alphaproteobacteria</taxon>
        <taxon>Rhodobacterales</taxon>
        <taxon>Paracoccaceae</taxon>
        <taxon>Paracoccus</taxon>
    </lineage>
</organism>
<dbReference type="AlphaFoldDB" id="A0A099F418"/>
<reference evidence="2 4" key="2">
    <citation type="submission" date="2014-10" db="EMBL/GenBank/DDBJ databases">
        <title>Paracoccus sanguinis sp. nov., isolated from clinical specimens of New York State patients.</title>
        <authorList>
            <person name="Mingle L.A."/>
            <person name="Cole J.A."/>
            <person name="Lapierre P."/>
            <person name="Musser K.A."/>
        </authorList>
    </citation>
    <scope>NUCLEOTIDE SEQUENCE [LARGE SCALE GENOMIC DNA]</scope>
    <source>
        <strain evidence="2 4">JCM 14014</strain>
    </source>
</reference>
<sequence length="76" mass="8361">MANTETLDVIPRQWKVIQTLREKFGQHQALNRQAERYVKEGVEISLSTLADQVGASAAALEPIHALIRAMFSGPSA</sequence>